<feature type="signal peptide" evidence="2">
    <location>
        <begin position="1"/>
        <end position="21"/>
    </location>
</feature>
<comment type="caution">
    <text evidence="4">The sequence shown here is derived from an EMBL/GenBank/DDBJ whole genome shotgun (WGS) entry which is preliminary data.</text>
</comment>
<evidence type="ECO:0000256" key="2">
    <source>
        <dbReference type="SAM" id="SignalP"/>
    </source>
</evidence>
<feature type="compositionally biased region" description="Basic residues" evidence="1">
    <location>
        <begin position="120"/>
        <end position="132"/>
    </location>
</feature>
<dbReference type="Pfam" id="PF13670">
    <property type="entry name" value="PepSY_2"/>
    <property type="match status" value="1"/>
</dbReference>
<evidence type="ECO:0000313" key="4">
    <source>
        <dbReference type="EMBL" id="MCI2282518.1"/>
    </source>
</evidence>
<dbReference type="RefSeq" id="WP_242283291.1">
    <property type="nucleotide sequence ID" value="NZ_JAKKSL010000001.1"/>
</dbReference>
<keyword evidence="5" id="KW-1185">Reference proteome</keyword>
<feature type="domain" description="PepSY" evidence="3">
    <location>
        <begin position="6"/>
        <end position="81"/>
    </location>
</feature>
<evidence type="ECO:0000313" key="5">
    <source>
        <dbReference type="Proteomes" id="UP001139646"/>
    </source>
</evidence>
<feature type="chain" id="PRO_5047370983" evidence="2">
    <location>
        <begin position="22"/>
        <end position="132"/>
    </location>
</feature>
<dbReference type="Proteomes" id="UP001139646">
    <property type="component" value="Unassembled WGS sequence"/>
</dbReference>
<sequence>MKKQLTTLLIASCLLSGTALADDDDCNDPVSAWQPREQLRLMIENKGRQVKRIKVDDGCYEVKGFDQKGNRVKATFSPASLRLRALSIKFGNSGDASDYFDFGTPPTALKTQPTESNKPQNKHKNKPKVTID</sequence>
<gene>
    <name evidence="4" type="ORF">L3081_02765</name>
</gene>
<name>A0ABS9WX60_9GAMM</name>
<proteinExistence type="predicted"/>
<organism evidence="4 5">
    <name type="scientific">Colwellia maritima</name>
    <dbReference type="NCBI Taxonomy" id="2912588"/>
    <lineage>
        <taxon>Bacteria</taxon>
        <taxon>Pseudomonadati</taxon>
        <taxon>Pseudomonadota</taxon>
        <taxon>Gammaproteobacteria</taxon>
        <taxon>Alteromonadales</taxon>
        <taxon>Colwelliaceae</taxon>
        <taxon>Colwellia</taxon>
    </lineage>
</organism>
<evidence type="ECO:0000256" key="1">
    <source>
        <dbReference type="SAM" id="MobiDB-lite"/>
    </source>
</evidence>
<dbReference type="InterPro" id="IPR025711">
    <property type="entry name" value="PepSY"/>
</dbReference>
<dbReference type="EMBL" id="JAKKSL010000001">
    <property type="protein sequence ID" value="MCI2282518.1"/>
    <property type="molecule type" value="Genomic_DNA"/>
</dbReference>
<reference evidence="4" key="1">
    <citation type="submission" date="2022-01" db="EMBL/GenBank/DDBJ databases">
        <title>Colwellia maritima, isolated from seawater.</title>
        <authorList>
            <person name="Kristyanto S."/>
            <person name="Jung J."/>
            <person name="Jeon C.O."/>
        </authorList>
    </citation>
    <scope>NUCLEOTIDE SEQUENCE</scope>
    <source>
        <strain evidence="4">MSW7</strain>
    </source>
</reference>
<evidence type="ECO:0000259" key="3">
    <source>
        <dbReference type="Pfam" id="PF13670"/>
    </source>
</evidence>
<accession>A0ABS9WX60</accession>
<feature type="region of interest" description="Disordered" evidence="1">
    <location>
        <begin position="101"/>
        <end position="132"/>
    </location>
</feature>
<protein>
    <submittedName>
        <fullName evidence="4">PepSY domain-containing protein</fullName>
    </submittedName>
</protein>
<keyword evidence="2" id="KW-0732">Signal</keyword>